<dbReference type="AlphaFoldDB" id="A0A831RME0"/>
<proteinExistence type="predicted"/>
<reference evidence="1" key="1">
    <citation type="journal article" date="2020" name="mSystems">
        <title>Genome- and Community-Level Interaction Insights into Carbon Utilization and Element Cycling Functions of Hydrothermarchaeota in Hydrothermal Sediment.</title>
        <authorList>
            <person name="Zhou Z."/>
            <person name="Liu Y."/>
            <person name="Xu W."/>
            <person name="Pan J."/>
            <person name="Luo Z.H."/>
            <person name="Li M."/>
        </authorList>
    </citation>
    <scope>NUCLEOTIDE SEQUENCE [LARGE SCALE GENOMIC DNA]</scope>
    <source>
        <strain evidence="1">HyVt-443</strain>
    </source>
</reference>
<name>A0A831RME0_9GAMM</name>
<sequence length="78" mass="8486">MPIYNANVVVHIDENLSPEEINQVEQNVAGVGGVVSACVHERTPHLMVVDYDPQVLSSTYLLHQLKGRGLHAELIGGI</sequence>
<protein>
    <submittedName>
        <fullName evidence="1">Heavy-metal-associated domain-containing protein</fullName>
    </submittedName>
</protein>
<evidence type="ECO:0000313" key="1">
    <source>
        <dbReference type="EMBL" id="HEB96572.1"/>
    </source>
</evidence>
<dbReference type="Proteomes" id="UP000886251">
    <property type="component" value="Unassembled WGS sequence"/>
</dbReference>
<dbReference type="EMBL" id="DRKP01000102">
    <property type="protein sequence ID" value="HEB96572.1"/>
    <property type="molecule type" value="Genomic_DNA"/>
</dbReference>
<gene>
    <name evidence="1" type="ORF">ENI96_09100</name>
</gene>
<accession>A0A831RME0</accession>
<organism evidence="1">
    <name type="scientific">Sedimenticola thiotaurini</name>
    <dbReference type="NCBI Taxonomy" id="1543721"/>
    <lineage>
        <taxon>Bacteria</taxon>
        <taxon>Pseudomonadati</taxon>
        <taxon>Pseudomonadota</taxon>
        <taxon>Gammaproteobacteria</taxon>
        <taxon>Chromatiales</taxon>
        <taxon>Sedimenticolaceae</taxon>
        <taxon>Sedimenticola</taxon>
    </lineage>
</organism>
<comment type="caution">
    <text evidence="1">The sequence shown here is derived from an EMBL/GenBank/DDBJ whole genome shotgun (WGS) entry which is preliminary data.</text>
</comment>